<dbReference type="KEGG" id="vg:65131735"/>
<accession>A0A7M1RT33</accession>
<dbReference type="GeneID" id="65131735"/>
<sequence length="40" mass="4583">MNESFIIGFIIGSGITNVIWRCIYKAKEYAEGEENSRNTK</sequence>
<evidence type="ECO:0000256" key="1">
    <source>
        <dbReference type="SAM" id="Phobius"/>
    </source>
</evidence>
<dbReference type="RefSeq" id="YP_010113227.1">
    <property type="nucleotide sequence ID" value="NC_055900.1"/>
</dbReference>
<dbReference type="Proteomes" id="UP000594004">
    <property type="component" value="Segment"/>
</dbReference>
<protein>
    <submittedName>
        <fullName evidence="2">Uncharacterized protein</fullName>
    </submittedName>
</protein>
<dbReference type="EMBL" id="MT774407">
    <property type="protein sequence ID" value="QOR57587.1"/>
    <property type="molecule type" value="Genomic_DNA"/>
</dbReference>
<evidence type="ECO:0000313" key="2">
    <source>
        <dbReference type="EMBL" id="QOR57587.1"/>
    </source>
</evidence>
<feature type="transmembrane region" description="Helical" evidence="1">
    <location>
        <begin position="6"/>
        <end position="24"/>
    </location>
</feature>
<reference evidence="2 3" key="1">
    <citation type="submission" date="2020-07" db="EMBL/GenBank/DDBJ databases">
        <title>Taxonomic proposal: Crassvirales, a new order of highly abundant and diverse bacterial viruses.</title>
        <authorList>
            <person name="Shkoporov A.N."/>
            <person name="Stockdale S.R."/>
            <person name="Guerin E."/>
            <person name="Ross R.P."/>
            <person name="Hill C."/>
        </authorList>
    </citation>
    <scope>NUCLEOTIDE SEQUENCE [LARGE SCALE GENOMIC DNA]</scope>
</reference>
<keyword evidence="3" id="KW-1185">Reference proteome</keyword>
<keyword evidence="1" id="KW-0812">Transmembrane</keyword>
<keyword evidence="1" id="KW-0472">Membrane</keyword>
<organism evidence="2 3">
    <name type="scientific">uncultured phage cr125_1</name>
    <dbReference type="NCBI Taxonomy" id="2772091"/>
    <lineage>
        <taxon>Viruses</taxon>
        <taxon>Duplodnaviria</taxon>
        <taxon>Heunggongvirae</taxon>
        <taxon>Uroviricota</taxon>
        <taxon>Caudoviricetes</taxon>
        <taxon>Crassvirales</taxon>
        <taxon>Suoliviridae</taxon>
        <taxon>Uncouvirinae</taxon>
        <taxon>Aurodevirus</taxon>
        <taxon>Aurodevirus hominis</taxon>
    </lineage>
</organism>
<name>A0A7M1RT33_9CAUD</name>
<proteinExistence type="predicted"/>
<evidence type="ECO:0000313" key="3">
    <source>
        <dbReference type="Proteomes" id="UP000594004"/>
    </source>
</evidence>
<keyword evidence="1" id="KW-1133">Transmembrane helix</keyword>